<reference evidence="10 11" key="1">
    <citation type="submission" date="2015-04" db="EMBL/GenBank/DDBJ databases">
        <authorList>
            <person name="Syromyatnikov M.Y."/>
            <person name="Popov V.N."/>
        </authorList>
    </citation>
    <scope>NUCLEOTIDE SEQUENCE [LARGE SCALE GENOMIC DNA]</scope>
</reference>
<dbReference type="PANTHER" id="PTHR12675:SF12">
    <property type="entry name" value="PROTEIN MUSCLEBLIND"/>
    <property type="match status" value="1"/>
</dbReference>
<dbReference type="OrthoDB" id="6285980at2759"/>
<evidence type="ECO:0000256" key="7">
    <source>
        <dbReference type="ARBA" id="ARBA00038226"/>
    </source>
</evidence>
<dbReference type="PANTHER" id="PTHR12675">
    <property type="entry name" value="MUSCLEBLIND-LIKE PROTEIN"/>
    <property type="match status" value="1"/>
</dbReference>
<evidence type="ECO:0000256" key="3">
    <source>
        <dbReference type="ARBA" id="ARBA00022737"/>
    </source>
</evidence>
<dbReference type="AlphaFoldDB" id="A0A1J1HGT3"/>
<name>A0A1J1HGT3_9DIPT</name>
<feature type="compositionally biased region" description="Low complexity" evidence="8">
    <location>
        <begin position="193"/>
        <end position="203"/>
    </location>
</feature>
<dbReference type="Proteomes" id="UP000183832">
    <property type="component" value="Unassembled WGS sequence"/>
</dbReference>
<comment type="subcellular location">
    <subcellularLocation>
        <location evidence="1">Nucleus</location>
    </subcellularLocation>
</comment>
<keyword evidence="6" id="KW-0539">Nucleus</keyword>
<keyword evidence="2" id="KW-0479">Metal-binding</keyword>
<dbReference type="Gene3D" id="3.30.1370.210">
    <property type="match status" value="1"/>
</dbReference>
<keyword evidence="4" id="KW-0863">Zinc-finger</keyword>
<feature type="compositionally biased region" description="Polar residues" evidence="8">
    <location>
        <begin position="172"/>
        <end position="192"/>
    </location>
</feature>
<feature type="domain" description="Muscleblind-like CCCH zinc finger" evidence="9">
    <location>
        <begin position="53"/>
        <end position="93"/>
    </location>
</feature>
<feature type="region of interest" description="Disordered" evidence="8">
    <location>
        <begin position="172"/>
        <end position="203"/>
    </location>
</feature>
<evidence type="ECO:0000313" key="10">
    <source>
        <dbReference type="EMBL" id="CRK87223.1"/>
    </source>
</evidence>
<comment type="similarity">
    <text evidence="7">Belongs to the muscleblind family.</text>
</comment>
<dbReference type="EMBL" id="CVRI01000004">
    <property type="protein sequence ID" value="CRK87223.1"/>
    <property type="molecule type" value="Genomic_DNA"/>
</dbReference>
<dbReference type="Pfam" id="PF22628">
    <property type="entry name" value="zf-CCCH_10"/>
    <property type="match status" value="1"/>
</dbReference>
<dbReference type="GO" id="GO:0003723">
    <property type="term" value="F:RNA binding"/>
    <property type="evidence" value="ECO:0007669"/>
    <property type="project" value="TreeGrafter"/>
</dbReference>
<evidence type="ECO:0000259" key="9">
    <source>
        <dbReference type="Pfam" id="PF22628"/>
    </source>
</evidence>
<organism evidence="10 11">
    <name type="scientific">Clunio marinus</name>
    <dbReference type="NCBI Taxonomy" id="568069"/>
    <lineage>
        <taxon>Eukaryota</taxon>
        <taxon>Metazoa</taxon>
        <taxon>Ecdysozoa</taxon>
        <taxon>Arthropoda</taxon>
        <taxon>Hexapoda</taxon>
        <taxon>Insecta</taxon>
        <taxon>Pterygota</taxon>
        <taxon>Neoptera</taxon>
        <taxon>Endopterygota</taxon>
        <taxon>Diptera</taxon>
        <taxon>Nematocera</taxon>
        <taxon>Chironomoidea</taxon>
        <taxon>Chironomidae</taxon>
        <taxon>Clunio</taxon>
    </lineage>
</organism>
<sequence>MAAMVSMSNLLNGKDSRWLQLEVCREYQRNKCSRPDTECKFAPPPATVEVQNGRVTACYDSIKARCNREKPPCKYFHPPQHLKDQLLINGRNHLALKNALMQQMGMAPPTPAPTILQPSPLQPMTANRYLPASNPYNPYFGHGLLPITIGPEHAASALAGSPLPQTMSIATNAGTQPQKRTDRVQSGSTPLPATSSSANGKSLSSASYSASILANLMESGKKRAAECLQRCVLETKLTHKLHTTAALTTYKKADTDKPLPDVVSLTTFFFSYQTMLGLTHFNLP</sequence>
<protein>
    <submittedName>
        <fullName evidence="10">CLUMA_CG001027, isoform A</fullName>
    </submittedName>
</protein>
<evidence type="ECO:0000256" key="8">
    <source>
        <dbReference type="SAM" id="MobiDB-lite"/>
    </source>
</evidence>
<evidence type="ECO:0000256" key="5">
    <source>
        <dbReference type="ARBA" id="ARBA00022833"/>
    </source>
</evidence>
<accession>A0A1J1HGT3</accession>
<evidence type="ECO:0000313" key="11">
    <source>
        <dbReference type="Proteomes" id="UP000183832"/>
    </source>
</evidence>
<proteinExistence type="inferred from homology"/>
<keyword evidence="5" id="KW-0862">Zinc</keyword>
<keyword evidence="3" id="KW-0677">Repeat</keyword>
<keyword evidence="11" id="KW-1185">Reference proteome</keyword>
<dbReference type="STRING" id="568069.A0A1J1HGT3"/>
<dbReference type="InterPro" id="IPR054429">
    <property type="entry name" value="Znf-CCCH_Muscleblind-like"/>
</dbReference>
<evidence type="ECO:0000256" key="2">
    <source>
        <dbReference type="ARBA" id="ARBA00022723"/>
    </source>
</evidence>
<evidence type="ECO:0000256" key="1">
    <source>
        <dbReference type="ARBA" id="ARBA00004123"/>
    </source>
</evidence>
<gene>
    <name evidence="10" type="primary">similar to Protein muscleblind</name>
    <name evidence="10" type="ORF">CLUMA_CG001027</name>
</gene>
<dbReference type="GO" id="GO:0005737">
    <property type="term" value="C:cytoplasm"/>
    <property type="evidence" value="ECO:0007669"/>
    <property type="project" value="TreeGrafter"/>
</dbReference>
<dbReference type="GO" id="GO:0005654">
    <property type="term" value="C:nucleoplasm"/>
    <property type="evidence" value="ECO:0007669"/>
    <property type="project" value="TreeGrafter"/>
</dbReference>
<dbReference type="FunFam" id="3.30.1370.210:FF:000005">
    <property type="entry name" value="Muscleblind, isoform M"/>
    <property type="match status" value="1"/>
</dbReference>
<evidence type="ECO:0000256" key="6">
    <source>
        <dbReference type="ARBA" id="ARBA00023242"/>
    </source>
</evidence>
<evidence type="ECO:0000256" key="4">
    <source>
        <dbReference type="ARBA" id="ARBA00022771"/>
    </source>
</evidence>
<dbReference type="GO" id="GO:0008270">
    <property type="term" value="F:zinc ion binding"/>
    <property type="evidence" value="ECO:0007669"/>
    <property type="project" value="UniProtKB-KW"/>
</dbReference>
<dbReference type="GO" id="GO:0043484">
    <property type="term" value="P:regulation of RNA splicing"/>
    <property type="evidence" value="ECO:0007669"/>
    <property type="project" value="TreeGrafter"/>
</dbReference>